<dbReference type="GO" id="GO:0003723">
    <property type="term" value="F:RNA binding"/>
    <property type="evidence" value="ECO:0007669"/>
    <property type="project" value="UniProtKB-UniRule"/>
</dbReference>
<feature type="compositionally biased region" description="Polar residues" evidence="6">
    <location>
        <begin position="161"/>
        <end position="192"/>
    </location>
</feature>
<feature type="compositionally biased region" description="Polar residues" evidence="6">
    <location>
        <begin position="361"/>
        <end position="370"/>
    </location>
</feature>
<dbReference type="Gene3D" id="3.30.70.330">
    <property type="match status" value="1"/>
</dbReference>
<dbReference type="CDD" id="cd16454">
    <property type="entry name" value="RING-H2_PA-TM-RING"/>
    <property type="match status" value="1"/>
</dbReference>
<evidence type="ECO:0000313" key="9">
    <source>
        <dbReference type="EMBL" id="ERE65273.1"/>
    </source>
</evidence>
<name>A0A061HY26_CRIGR</name>
<evidence type="ECO:0000256" key="6">
    <source>
        <dbReference type="SAM" id="MobiDB-lite"/>
    </source>
</evidence>
<dbReference type="SUPFAM" id="SSF57850">
    <property type="entry name" value="RING/U-box"/>
    <property type="match status" value="1"/>
</dbReference>
<dbReference type="EMBL" id="KE685289">
    <property type="protein sequence ID" value="ERE65273.1"/>
    <property type="molecule type" value="Genomic_DNA"/>
</dbReference>
<dbReference type="InterPro" id="IPR035979">
    <property type="entry name" value="RBD_domain_sf"/>
</dbReference>
<dbReference type="GO" id="GO:0005634">
    <property type="term" value="C:nucleus"/>
    <property type="evidence" value="ECO:0007669"/>
    <property type="project" value="TreeGrafter"/>
</dbReference>
<keyword evidence="2 4" id="KW-0863">Zinc-finger</keyword>
<dbReference type="SMART" id="SM00360">
    <property type="entry name" value="RRM"/>
    <property type="match status" value="1"/>
</dbReference>
<dbReference type="Pfam" id="PF00076">
    <property type="entry name" value="RRM_1"/>
    <property type="match status" value="1"/>
</dbReference>
<dbReference type="PROSITE" id="PS50089">
    <property type="entry name" value="ZF_RING_2"/>
    <property type="match status" value="1"/>
</dbReference>
<evidence type="ECO:0000256" key="3">
    <source>
        <dbReference type="ARBA" id="ARBA00022833"/>
    </source>
</evidence>
<dbReference type="SMART" id="SM00184">
    <property type="entry name" value="RING"/>
    <property type="match status" value="1"/>
</dbReference>
<keyword evidence="5" id="KW-0694">RNA-binding</keyword>
<dbReference type="GO" id="GO:0006511">
    <property type="term" value="P:ubiquitin-dependent protein catabolic process"/>
    <property type="evidence" value="ECO:0007669"/>
    <property type="project" value="TreeGrafter"/>
</dbReference>
<dbReference type="SUPFAM" id="SSF54928">
    <property type="entry name" value="RNA-binding domain, RBD"/>
    <property type="match status" value="1"/>
</dbReference>
<evidence type="ECO:0000313" key="10">
    <source>
        <dbReference type="Proteomes" id="UP000030759"/>
    </source>
</evidence>
<feature type="compositionally biased region" description="Acidic residues" evidence="6">
    <location>
        <begin position="670"/>
        <end position="680"/>
    </location>
</feature>
<dbReference type="PANTHER" id="PTHR45931:SF16">
    <property type="entry name" value="RING_U-BOX SUPERFAMILY PROTEIN"/>
    <property type="match status" value="1"/>
</dbReference>
<evidence type="ECO:0000256" key="5">
    <source>
        <dbReference type="PROSITE-ProRule" id="PRU00176"/>
    </source>
</evidence>
<evidence type="ECO:0000256" key="2">
    <source>
        <dbReference type="ARBA" id="ARBA00022771"/>
    </source>
</evidence>
<dbReference type="GO" id="GO:0061630">
    <property type="term" value="F:ubiquitin protein ligase activity"/>
    <property type="evidence" value="ECO:0007669"/>
    <property type="project" value="TreeGrafter"/>
</dbReference>
<gene>
    <name evidence="9" type="ORF">H671_xg20374</name>
</gene>
<feature type="region of interest" description="Disordered" evidence="6">
    <location>
        <begin position="591"/>
        <end position="638"/>
    </location>
</feature>
<dbReference type="InterPro" id="IPR012677">
    <property type="entry name" value="Nucleotide-bd_a/b_plait_sf"/>
</dbReference>
<feature type="compositionally biased region" description="Basic and acidic residues" evidence="6">
    <location>
        <begin position="600"/>
        <end position="612"/>
    </location>
</feature>
<feature type="domain" description="RRM" evidence="8">
    <location>
        <begin position="58"/>
        <end position="136"/>
    </location>
</feature>
<dbReference type="GO" id="GO:0008270">
    <property type="term" value="F:zinc ion binding"/>
    <property type="evidence" value="ECO:0007669"/>
    <property type="project" value="UniProtKB-KW"/>
</dbReference>
<evidence type="ECO:0000259" key="8">
    <source>
        <dbReference type="PROSITE" id="PS50102"/>
    </source>
</evidence>
<feature type="domain" description="RING-type" evidence="7">
    <location>
        <begin position="827"/>
        <end position="868"/>
    </location>
</feature>
<protein>
    <submittedName>
        <fullName evidence="9">Nucleotide-binding, alpha-beta plait containing protein</fullName>
    </submittedName>
</protein>
<keyword evidence="1" id="KW-0479">Metal-binding</keyword>
<keyword evidence="3" id="KW-0862">Zinc</keyword>
<feature type="region of interest" description="Disordered" evidence="6">
    <location>
        <begin position="659"/>
        <end position="711"/>
    </location>
</feature>
<evidence type="ECO:0000259" key="7">
    <source>
        <dbReference type="PROSITE" id="PS50089"/>
    </source>
</evidence>
<feature type="region of interest" description="Disordered" evidence="6">
    <location>
        <begin position="296"/>
        <end position="452"/>
    </location>
</feature>
<dbReference type="InterPro" id="IPR001841">
    <property type="entry name" value="Znf_RING"/>
</dbReference>
<feature type="compositionally biased region" description="Basic and acidic residues" evidence="6">
    <location>
        <begin position="335"/>
        <end position="360"/>
    </location>
</feature>
<feature type="compositionally biased region" description="Polar residues" evidence="6">
    <location>
        <begin position="688"/>
        <end position="711"/>
    </location>
</feature>
<dbReference type="Gene3D" id="3.30.40.10">
    <property type="entry name" value="Zinc/RING finger domain, C3HC4 (zinc finger)"/>
    <property type="match status" value="1"/>
</dbReference>
<dbReference type="Pfam" id="PF13639">
    <property type="entry name" value="zf-RING_2"/>
    <property type="match status" value="1"/>
</dbReference>
<dbReference type="InterPro" id="IPR013083">
    <property type="entry name" value="Znf_RING/FYVE/PHD"/>
</dbReference>
<dbReference type="Proteomes" id="UP000030759">
    <property type="component" value="Unassembled WGS sequence"/>
</dbReference>
<accession>A0A061HY26</accession>
<sequence>MGNSSSEETQNLLQPGQCTGKSQLRWFPLIATHFRISKTKVSKTMSYSDPLPNVKGMTSLKVDNLANHTSSSTLKRLFEEYGPVGDVYIAPNHLTEERYGFAFIHFLNKHDAKNAMDALNGILLDGCKLRVQMMHKDDPRYTQSDSTQGGQHQYEEDNHESQSQSHTRSSPDNSQNGTQSHYVHRGLSSTKGSKSKFLPRSRNLPQVKGKEDPLHDMLPSDIDSNQPTTFEQHEVMADEEQRECQSWEETSLNKSQGYNFMEGESVNDNYENPGPTHDHLYFARLLGEQNMNKQRKVENAGSNSMFKGPHMSEGNATDTLMEGTSARSQTRRRRNPDNRRERTRVERERMAFNKRQREYPQSESILTQQGESKDDESETLMGYNRRKKKIRRNPGLPKSNNWNRCRAKPSDVVHSGVSERGQHTSFQQSEERRQMEIAESGSRKTKHRRNTSNAISGRMRSTFNNENLNPQNEHALVSGLRSHVCSGNRQKQIDNHRPKSTFTTKGITEISVGDTLNRERECTISVNPEVGTVREVTESRLPQPTQQVALAEAHYIESDESSSDLEFAEPCLLCRLQARFPLSGEFNISRMPISSFSSSPRREHTETTDHRVLSTSVTPTDKEHTNISSDSGETDTQNSKIVSVPQTSNTCLDSTIASAPCGTSGQTTTEDVEGELDDGIDSNLEACDSNSSENSRVNHGDNSVPTSTTISHPARHTGIIYSLVSVPRPGPPFLPTFVVQESRVANVLPTNVPRFRPLPSSISLFGTMPNTQFTNDEDSDDSDSWPTLPDFADFNDIHNNYPKGLTKEQIQSLPLRAFTENDQLSACSICLTEYTESSKIRVLTCCHEYHDECIDPWLSENSTCPVCRRQIINPPSTEIQF</sequence>
<dbReference type="PROSITE" id="PS50102">
    <property type="entry name" value="RRM"/>
    <property type="match status" value="1"/>
</dbReference>
<dbReference type="AlphaFoldDB" id="A0A061HY26"/>
<feature type="compositionally biased region" description="Polar residues" evidence="6">
    <location>
        <begin position="659"/>
        <end position="669"/>
    </location>
</feature>
<feature type="region of interest" description="Disordered" evidence="6">
    <location>
        <begin position="139"/>
        <end position="226"/>
    </location>
</feature>
<evidence type="ECO:0000256" key="4">
    <source>
        <dbReference type="PROSITE-ProRule" id="PRU00175"/>
    </source>
</evidence>
<evidence type="ECO:0000256" key="1">
    <source>
        <dbReference type="ARBA" id="ARBA00022723"/>
    </source>
</evidence>
<reference evidence="10" key="1">
    <citation type="journal article" date="2013" name="Nat. Biotechnol.">
        <title>Chinese hamster genome sequenced from sorted chromosomes.</title>
        <authorList>
            <person name="Brinkrolf K."/>
            <person name="Rupp O."/>
            <person name="Laux H."/>
            <person name="Kollin F."/>
            <person name="Ernst W."/>
            <person name="Linke B."/>
            <person name="Kofler R."/>
            <person name="Romand S."/>
            <person name="Hesse F."/>
            <person name="Budach W.E."/>
            <person name="Galosy S."/>
            <person name="Muller D."/>
            <person name="Noll T."/>
            <person name="Wienberg J."/>
            <person name="Jostock T."/>
            <person name="Leonard M."/>
            <person name="Grillari J."/>
            <person name="Tauch A."/>
            <person name="Goesmann A."/>
            <person name="Helk B."/>
            <person name="Mott J.E."/>
            <person name="Puhler A."/>
            <person name="Borth N."/>
        </authorList>
    </citation>
    <scope>NUCLEOTIDE SEQUENCE [LARGE SCALE GENOMIC DNA]</scope>
    <source>
        <strain evidence="10">17A/GY</strain>
    </source>
</reference>
<feature type="compositionally biased region" description="Polar residues" evidence="6">
    <location>
        <begin position="141"/>
        <end position="151"/>
    </location>
</feature>
<dbReference type="PANTHER" id="PTHR45931">
    <property type="entry name" value="SI:CH211-59O9.10"/>
    <property type="match status" value="1"/>
</dbReference>
<organism evidence="9 10">
    <name type="scientific">Cricetulus griseus</name>
    <name type="common">Chinese hamster</name>
    <name type="synonym">Cricetulus barabensis griseus</name>
    <dbReference type="NCBI Taxonomy" id="10029"/>
    <lineage>
        <taxon>Eukaryota</taxon>
        <taxon>Metazoa</taxon>
        <taxon>Chordata</taxon>
        <taxon>Craniata</taxon>
        <taxon>Vertebrata</taxon>
        <taxon>Euteleostomi</taxon>
        <taxon>Mammalia</taxon>
        <taxon>Eutheria</taxon>
        <taxon>Euarchontoglires</taxon>
        <taxon>Glires</taxon>
        <taxon>Rodentia</taxon>
        <taxon>Myomorpha</taxon>
        <taxon>Muroidea</taxon>
        <taxon>Cricetidae</taxon>
        <taxon>Cricetinae</taxon>
        <taxon>Cricetulus</taxon>
    </lineage>
</organism>
<dbReference type="InterPro" id="IPR000504">
    <property type="entry name" value="RRM_dom"/>
</dbReference>
<proteinExistence type="predicted"/>
<dbReference type="InterPro" id="IPR051834">
    <property type="entry name" value="RING_finger_E3_ligase"/>
</dbReference>
<feature type="compositionally biased region" description="Polar residues" evidence="6">
    <location>
        <begin position="626"/>
        <end position="638"/>
    </location>
</feature>